<evidence type="ECO:0000313" key="1">
    <source>
        <dbReference type="EMBL" id="OZY58862.1"/>
    </source>
</evidence>
<dbReference type="Proteomes" id="UP000215788">
    <property type="component" value="Unassembled WGS sequence"/>
</dbReference>
<dbReference type="AlphaFoldDB" id="A0A266NA17"/>
<proteinExistence type="predicted"/>
<evidence type="ECO:0000313" key="2">
    <source>
        <dbReference type="Proteomes" id="UP000215788"/>
    </source>
</evidence>
<protein>
    <submittedName>
        <fullName evidence="1">Uncharacterized protein</fullName>
    </submittedName>
</protein>
<comment type="caution">
    <text evidence="1">The sequence shown here is derived from an EMBL/GenBank/DDBJ whole genome shotgun (WGS) entry which is preliminary data.</text>
</comment>
<dbReference type="RefSeq" id="WP_094993978.1">
    <property type="nucleotide sequence ID" value="NZ_JAAXZH010000007.1"/>
</dbReference>
<accession>A0A266NA17</accession>
<name>A0A266NA17_9PSED</name>
<dbReference type="OrthoDB" id="6947232at2"/>
<sequence>MHIQVMTATGPNGLITHANHVTGLQNWMSETVGKHSTVHADAYGAAGLIEILEVCAAKGDYEILVLECSKEQIQAVLEWQSATDEVAELESLILHLVRKVATEQKIG</sequence>
<organism evidence="1 2">
    <name type="scientific">Pseudomonas lundensis</name>
    <dbReference type="NCBI Taxonomy" id="86185"/>
    <lineage>
        <taxon>Bacteria</taxon>
        <taxon>Pseudomonadati</taxon>
        <taxon>Pseudomonadota</taxon>
        <taxon>Gammaproteobacteria</taxon>
        <taxon>Pseudomonadales</taxon>
        <taxon>Pseudomonadaceae</taxon>
        <taxon>Pseudomonas</taxon>
    </lineage>
</organism>
<reference evidence="1 2" key="1">
    <citation type="submission" date="2017-08" db="EMBL/GenBank/DDBJ databases">
        <title>Genomic and metabolic characterisation of spoilage-associated Pseudomonas species.</title>
        <authorList>
            <person name="Stanborough T."/>
            <person name="Fegan N."/>
            <person name="Powell S.M."/>
            <person name="Singh T."/>
            <person name="Tamplin M.L."/>
            <person name="Chandry P.S."/>
        </authorList>
    </citation>
    <scope>NUCLEOTIDE SEQUENCE [LARGE SCALE GENOMIC DNA]</scope>
    <source>
        <strain evidence="1 2">L1802</strain>
    </source>
</reference>
<dbReference type="EMBL" id="NQKI01000021">
    <property type="protein sequence ID" value="OZY58862.1"/>
    <property type="molecule type" value="Genomic_DNA"/>
</dbReference>
<gene>
    <name evidence="1" type="ORF">CJF39_14155</name>
</gene>